<comment type="caution">
    <text evidence="2">The sequence shown here is derived from an EMBL/GenBank/DDBJ whole genome shotgun (WGS) entry which is preliminary data.</text>
</comment>
<evidence type="ECO:0000256" key="1">
    <source>
        <dbReference type="SAM" id="MobiDB-lite"/>
    </source>
</evidence>
<organism evidence="2 3">
    <name type="scientific">Grifola frondosa</name>
    <name type="common">Maitake</name>
    <name type="synonym">Polyporus frondosus</name>
    <dbReference type="NCBI Taxonomy" id="5627"/>
    <lineage>
        <taxon>Eukaryota</taxon>
        <taxon>Fungi</taxon>
        <taxon>Dikarya</taxon>
        <taxon>Basidiomycota</taxon>
        <taxon>Agaricomycotina</taxon>
        <taxon>Agaricomycetes</taxon>
        <taxon>Polyporales</taxon>
        <taxon>Grifolaceae</taxon>
        <taxon>Grifola</taxon>
    </lineage>
</organism>
<keyword evidence="3" id="KW-1185">Reference proteome</keyword>
<dbReference type="EMBL" id="LUGG01000003">
    <property type="protein sequence ID" value="OBZ76546.1"/>
    <property type="molecule type" value="Genomic_DNA"/>
</dbReference>
<evidence type="ECO:0000313" key="3">
    <source>
        <dbReference type="Proteomes" id="UP000092993"/>
    </source>
</evidence>
<accession>A0A1C7MJM0</accession>
<name>A0A1C7MJM0_GRIFR</name>
<dbReference type="STRING" id="5627.A0A1C7MJM0"/>
<feature type="region of interest" description="Disordered" evidence="1">
    <location>
        <begin position="1"/>
        <end position="33"/>
    </location>
</feature>
<evidence type="ECO:0000313" key="2">
    <source>
        <dbReference type="EMBL" id="OBZ76546.1"/>
    </source>
</evidence>
<dbReference type="AlphaFoldDB" id="A0A1C7MJM0"/>
<reference evidence="2 3" key="1">
    <citation type="submission" date="2016-03" db="EMBL/GenBank/DDBJ databases">
        <title>Whole genome sequencing of Grifola frondosa 9006-11.</title>
        <authorList>
            <person name="Min B."/>
            <person name="Park H."/>
            <person name="Kim J.-G."/>
            <person name="Cho H."/>
            <person name="Oh Y.-L."/>
            <person name="Kong W.-S."/>
            <person name="Choi I.-G."/>
        </authorList>
    </citation>
    <scope>NUCLEOTIDE SEQUENCE [LARGE SCALE GENOMIC DNA]</scope>
    <source>
        <strain evidence="2 3">9006-11</strain>
    </source>
</reference>
<gene>
    <name evidence="2" type="ORF">A0H81_03141</name>
</gene>
<proteinExistence type="predicted"/>
<sequence>MIHLQVRMPSPQTLQIPAASSPPHGKPSNPMSVVSRDALHFDIELEERLLQDVVEEALAQGVMITRAKRLHGQELVEAASVVKAAFIKVVGKRR</sequence>
<dbReference type="OrthoDB" id="3168162at2759"/>
<protein>
    <submittedName>
        <fullName evidence="2">Uncharacterized protein</fullName>
    </submittedName>
</protein>
<dbReference type="Proteomes" id="UP000092993">
    <property type="component" value="Unassembled WGS sequence"/>
</dbReference>